<evidence type="ECO:0000259" key="2">
    <source>
        <dbReference type="Pfam" id="PF00582"/>
    </source>
</evidence>
<dbReference type="PANTHER" id="PTHR46268:SF15">
    <property type="entry name" value="UNIVERSAL STRESS PROTEIN HP_0031"/>
    <property type="match status" value="1"/>
</dbReference>
<evidence type="ECO:0000313" key="3">
    <source>
        <dbReference type="EMBL" id="GAA1545242.1"/>
    </source>
</evidence>
<comment type="similarity">
    <text evidence="1">Belongs to the universal stress protein A family.</text>
</comment>
<evidence type="ECO:0000313" key="4">
    <source>
        <dbReference type="Proteomes" id="UP001501288"/>
    </source>
</evidence>
<dbReference type="EMBL" id="BAAANV010000037">
    <property type="protein sequence ID" value="GAA1545242.1"/>
    <property type="molecule type" value="Genomic_DNA"/>
</dbReference>
<dbReference type="RefSeq" id="WP_346030393.1">
    <property type="nucleotide sequence ID" value="NZ_BAAANV010000037.1"/>
</dbReference>
<dbReference type="Pfam" id="PF00582">
    <property type="entry name" value="Usp"/>
    <property type="match status" value="1"/>
</dbReference>
<gene>
    <name evidence="3" type="ORF">GCM10009762_18170</name>
</gene>
<dbReference type="CDD" id="cd00293">
    <property type="entry name" value="USP-like"/>
    <property type="match status" value="1"/>
</dbReference>
<comment type="caution">
    <text evidence="3">The sequence shown here is derived from an EMBL/GenBank/DDBJ whole genome shotgun (WGS) entry which is preliminary data.</text>
</comment>
<dbReference type="InterPro" id="IPR006016">
    <property type="entry name" value="UspA"/>
</dbReference>
<dbReference type="InterPro" id="IPR014729">
    <property type="entry name" value="Rossmann-like_a/b/a_fold"/>
</dbReference>
<dbReference type="Proteomes" id="UP001501288">
    <property type="component" value="Unassembled WGS sequence"/>
</dbReference>
<organism evidence="3 4">
    <name type="scientific">Dermacoccus barathri</name>
    <dbReference type="NCBI Taxonomy" id="322601"/>
    <lineage>
        <taxon>Bacteria</taxon>
        <taxon>Bacillati</taxon>
        <taxon>Actinomycetota</taxon>
        <taxon>Actinomycetes</taxon>
        <taxon>Micrococcales</taxon>
        <taxon>Dermacoccaceae</taxon>
        <taxon>Dermacoccus</taxon>
    </lineage>
</organism>
<dbReference type="Gene3D" id="3.40.50.620">
    <property type="entry name" value="HUPs"/>
    <property type="match status" value="2"/>
</dbReference>
<reference evidence="3 4" key="1">
    <citation type="journal article" date="2019" name="Int. J. Syst. Evol. Microbiol.">
        <title>The Global Catalogue of Microorganisms (GCM) 10K type strain sequencing project: providing services to taxonomists for standard genome sequencing and annotation.</title>
        <authorList>
            <consortium name="The Broad Institute Genomics Platform"/>
            <consortium name="The Broad Institute Genome Sequencing Center for Infectious Disease"/>
            <person name="Wu L."/>
            <person name="Ma J."/>
        </authorList>
    </citation>
    <scope>NUCLEOTIDE SEQUENCE [LARGE SCALE GENOMIC DNA]</scope>
    <source>
        <strain evidence="3 4">JCM 14588</strain>
    </source>
</reference>
<accession>A0ABN2BRG5</accession>
<evidence type="ECO:0000256" key="1">
    <source>
        <dbReference type="ARBA" id="ARBA00008791"/>
    </source>
</evidence>
<feature type="domain" description="UspA" evidence="2">
    <location>
        <begin position="16"/>
        <end position="148"/>
    </location>
</feature>
<sequence length="294" mass="31085">MATNDSAVPAGGSRYLVAWGGDKRSQDALKLGSVLARTFDATLDIVYVVHHPTHTATLAIGDTSFEKGVEKEARDWLKKAAKSVDKDLNVETHVAHDTSVTQGILRTAEQLGSAMIVIGAGSGPGQPVAANPIVGGLLHASPVPVAMAPRNYRKKKFDTLSSLSAAIGPRPGAQEIVLEAAEGVARVGLPLVLISLVSLKDDKQLHVDGFDEAERVLANAAKRIGARADVTTRVGKGRSLKHAVKKMDWDERTALMVGSSRLARGRTTFLGTAATRMLAALPVPMIIVPRSDAR</sequence>
<dbReference type="SUPFAM" id="SSF52402">
    <property type="entry name" value="Adenine nucleotide alpha hydrolases-like"/>
    <property type="match status" value="2"/>
</dbReference>
<protein>
    <submittedName>
        <fullName evidence="3">Universal stress protein</fullName>
    </submittedName>
</protein>
<proteinExistence type="inferred from homology"/>
<name>A0ABN2BRG5_9MICO</name>
<dbReference type="PANTHER" id="PTHR46268">
    <property type="entry name" value="STRESS RESPONSE PROTEIN NHAX"/>
    <property type="match status" value="1"/>
</dbReference>
<keyword evidence="4" id="KW-1185">Reference proteome</keyword>